<feature type="domain" description="NmrA-like" evidence="1">
    <location>
        <begin position="3"/>
        <end position="259"/>
    </location>
</feature>
<dbReference type="Pfam" id="PF05368">
    <property type="entry name" value="NmrA"/>
    <property type="match status" value="1"/>
</dbReference>
<dbReference type="EMBL" id="JAHESC010000012">
    <property type="protein sequence ID" value="MBT1686964.1"/>
    <property type="molecule type" value="Genomic_DNA"/>
</dbReference>
<organism evidence="2 3">
    <name type="scientific">Dawidia soli</name>
    <dbReference type="NCBI Taxonomy" id="2782352"/>
    <lineage>
        <taxon>Bacteria</taxon>
        <taxon>Pseudomonadati</taxon>
        <taxon>Bacteroidota</taxon>
        <taxon>Cytophagia</taxon>
        <taxon>Cytophagales</taxon>
        <taxon>Chryseotaleaceae</taxon>
        <taxon>Dawidia</taxon>
    </lineage>
</organism>
<dbReference type="InterPro" id="IPR036291">
    <property type="entry name" value="NAD(P)-bd_dom_sf"/>
</dbReference>
<dbReference type="PANTHER" id="PTHR43162:SF1">
    <property type="entry name" value="PRESTALK A DIFFERENTIATION PROTEIN A"/>
    <property type="match status" value="1"/>
</dbReference>
<reference evidence="2 3" key="1">
    <citation type="submission" date="2021-05" db="EMBL/GenBank/DDBJ databases">
        <title>A Polyphasic approach of four new species of the genus Ohtaekwangia: Ohtaekwangia histidinii sp. nov., Ohtaekwangia cretensis sp. nov., Ohtaekwangia indiensis sp. nov., Ohtaekwangia reichenbachii sp. nov. from diverse environment.</title>
        <authorList>
            <person name="Octaviana S."/>
        </authorList>
    </citation>
    <scope>NUCLEOTIDE SEQUENCE [LARGE SCALE GENOMIC DNA]</scope>
    <source>
        <strain evidence="2 3">PWU37</strain>
    </source>
</reference>
<proteinExistence type="predicted"/>
<evidence type="ECO:0000313" key="2">
    <source>
        <dbReference type="EMBL" id="MBT1686964.1"/>
    </source>
</evidence>
<dbReference type="InterPro" id="IPR051604">
    <property type="entry name" value="Ergot_Alk_Oxidoreductase"/>
</dbReference>
<dbReference type="InterPro" id="IPR008030">
    <property type="entry name" value="NmrA-like"/>
</dbReference>
<name>A0AAP2D815_9BACT</name>
<dbReference type="PANTHER" id="PTHR43162">
    <property type="match status" value="1"/>
</dbReference>
<accession>A0AAP2D815</accession>
<protein>
    <submittedName>
        <fullName evidence="2">NAD(P)H-binding protein</fullName>
    </submittedName>
</protein>
<dbReference type="RefSeq" id="WP_254090199.1">
    <property type="nucleotide sequence ID" value="NZ_JAHESC010000012.1"/>
</dbReference>
<comment type="caution">
    <text evidence="2">The sequence shown here is derived from an EMBL/GenBank/DDBJ whole genome shotgun (WGS) entry which is preliminary data.</text>
</comment>
<dbReference type="Gene3D" id="3.90.25.10">
    <property type="entry name" value="UDP-galactose 4-epimerase, domain 1"/>
    <property type="match status" value="1"/>
</dbReference>
<keyword evidence="3" id="KW-1185">Reference proteome</keyword>
<sequence>MNIVLTGSISNVGKPLAQELVKKGHSVTVITSKAERIEAIESLGATAAVGSMFDADFLAATFTGADIVYLMETLDAAGDFFDKDVDFIGAISQIGENYKQAVLRAGVYQIVHLSSIGAHKKHGYGILEFHYNVETILGQLPRDVSIKFIRPVGFFTNLFGLIRTIKTKGAIISNYGGYKKEPWVAPADIAAVIAEEMENPFAGRTIRYVASDEVSPNEITHALGKAIGKPDLQWQVVPDEQLLNNWLSIGFNSQIAHGFVELQASQGSGVLYEDYYRHEPTLGKVKLDAFAKQFAAAYNAE</sequence>
<dbReference type="Gene3D" id="3.40.50.720">
    <property type="entry name" value="NAD(P)-binding Rossmann-like Domain"/>
    <property type="match status" value="1"/>
</dbReference>
<evidence type="ECO:0000313" key="3">
    <source>
        <dbReference type="Proteomes" id="UP001319180"/>
    </source>
</evidence>
<evidence type="ECO:0000259" key="1">
    <source>
        <dbReference type="Pfam" id="PF05368"/>
    </source>
</evidence>
<dbReference type="Proteomes" id="UP001319180">
    <property type="component" value="Unassembled WGS sequence"/>
</dbReference>
<dbReference type="AlphaFoldDB" id="A0AAP2D815"/>
<gene>
    <name evidence="2" type="ORF">KK078_10370</name>
</gene>
<dbReference type="SUPFAM" id="SSF51735">
    <property type="entry name" value="NAD(P)-binding Rossmann-fold domains"/>
    <property type="match status" value="1"/>
</dbReference>